<sequence length="586" mass="63661">MATVHMIAGLFFFTLAFIATSFGKPAADRDDESYDVDHSGQLWQTRARRAHAQSRTVPTDQERTPDYWTNMARASIDEALRLQTLNTNVAKNVVLFLGDGMGVSTVTTARILKGQKAGNPGEETVLAMDSLPYTAMSKTYNIDAQVPDSAGTATAFLCGVKAEAGVIGVDGRTRYGNCSSSKGHEAESIIVHAERAGKSTGIVTTARVTHATPAAAYAHSAARGWEADSDLTAEARENNCTDIAYQLVEEAPDIEVILGGGSRMFKPRSWADPETGGSGDRNDGVDLVQRWQDRKTGRSRYVWNGTDFRDVDPESTDYLLGLFERSHMKYTADRTDDPAEEPTIADMTRKAIEILRKNDNGFFLLVEGGRIDHGHHASKAVKALEDTVAFDDAVQVAKDMLDTSDSLVVVTADHSHTLTFAGYPDRGHPIFGQNVYTSSTPDNTWDELPYTTLLYGNGPGYALVETTNGNDTQVTRQNITDVDTADKEYEQQSAAPLRSETHGGEDVIIMADGPMAHLFHGVQEQHYIAHVMMYAACLGEYTEHCDKPIGTPKPVGDAGPAARGSYYTVALTTVLSGLLMMAATRL</sequence>
<evidence type="ECO:0000256" key="20">
    <source>
        <dbReference type="ARBA" id="ARBA00036923"/>
    </source>
</evidence>
<evidence type="ECO:0000256" key="26">
    <source>
        <dbReference type="ARBA" id="ARBA00049526"/>
    </source>
</evidence>
<evidence type="ECO:0000256" key="9">
    <source>
        <dbReference type="ARBA" id="ARBA00022723"/>
    </source>
</evidence>
<keyword evidence="32" id="KW-1185">Reference proteome</keyword>
<comment type="catalytic activity">
    <reaction evidence="20">
        <text>AMP + H2O = adenosine + phosphate</text>
        <dbReference type="Rhea" id="RHEA:29375"/>
        <dbReference type="ChEBI" id="CHEBI:15377"/>
        <dbReference type="ChEBI" id="CHEBI:16335"/>
        <dbReference type="ChEBI" id="CHEBI:43474"/>
        <dbReference type="ChEBI" id="CHEBI:456215"/>
    </reaction>
    <physiologicalReaction direction="left-to-right" evidence="20">
        <dbReference type="Rhea" id="RHEA:29376"/>
    </physiologicalReaction>
</comment>
<evidence type="ECO:0000256" key="4">
    <source>
        <dbReference type="ARBA" id="ARBA00011738"/>
    </source>
</evidence>
<evidence type="ECO:0000256" key="15">
    <source>
        <dbReference type="ARBA" id="ARBA00023136"/>
    </source>
</evidence>
<feature type="binding site" evidence="28">
    <location>
        <position position="99"/>
    </location>
    <ligand>
        <name>Mg(2+)</name>
        <dbReference type="ChEBI" id="CHEBI:18420"/>
    </ligand>
</feature>
<keyword evidence="11 30" id="KW-0378">Hydrolase</keyword>
<feature type="binding site" evidence="28">
    <location>
        <position position="413"/>
    </location>
    <ligand>
        <name>Zn(2+)</name>
        <dbReference type="ChEBI" id="CHEBI:29105"/>
        <label>2</label>
    </ligand>
</feature>
<dbReference type="KEGG" id="bfo:118418799"/>
<keyword evidence="10 31" id="KW-0732">Signal</keyword>
<evidence type="ECO:0000256" key="23">
    <source>
        <dbReference type="ARBA" id="ARBA00048778"/>
    </source>
</evidence>
<comment type="similarity">
    <text evidence="3 29">Belongs to the alkaline phosphatase family.</text>
</comment>
<comment type="catalytic activity">
    <reaction evidence="23">
        <text>ATP + H2O = ADP + phosphate + H(+)</text>
        <dbReference type="Rhea" id="RHEA:13065"/>
        <dbReference type="ChEBI" id="CHEBI:15377"/>
        <dbReference type="ChEBI" id="CHEBI:15378"/>
        <dbReference type="ChEBI" id="CHEBI:30616"/>
        <dbReference type="ChEBI" id="CHEBI:43474"/>
        <dbReference type="ChEBI" id="CHEBI:456216"/>
    </reaction>
    <physiologicalReaction direction="left-to-right" evidence="23">
        <dbReference type="Rhea" id="RHEA:13066"/>
    </physiologicalReaction>
</comment>
<evidence type="ECO:0000256" key="24">
    <source>
        <dbReference type="ARBA" id="ARBA00048929"/>
    </source>
</evidence>
<dbReference type="AlphaFoldDB" id="A0A9J7MVT5"/>
<evidence type="ECO:0000256" key="14">
    <source>
        <dbReference type="ARBA" id="ARBA00022842"/>
    </source>
</evidence>
<evidence type="ECO:0000256" key="12">
    <source>
        <dbReference type="ARBA" id="ARBA00022833"/>
    </source>
</evidence>
<feature type="chain" id="PRO_5039892577" description="Alkaline phosphatase" evidence="31">
    <location>
        <begin position="24"/>
        <end position="586"/>
    </location>
</feature>
<dbReference type="EC" id="3.1.3.1" evidence="30"/>
<feature type="binding site" evidence="28">
    <location>
        <position position="414"/>
    </location>
    <ligand>
        <name>Zn(2+)</name>
        <dbReference type="ChEBI" id="CHEBI:29105"/>
        <label>2</label>
    </ligand>
</feature>
<evidence type="ECO:0000256" key="3">
    <source>
        <dbReference type="ARBA" id="ARBA00005984"/>
    </source>
</evidence>
<keyword evidence="17" id="KW-0325">Glycoprotein</keyword>
<dbReference type="Proteomes" id="UP000001554">
    <property type="component" value="Chromosome 7"/>
</dbReference>
<feature type="binding site" evidence="28">
    <location>
        <position position="99"/>
    </location>
    <ligand>
        <name>Zn(2+)</name>
        <dbReference type="ChEBI" id="CHEBI:29105"/>
        <label>2</label>
    </ligand>
</feature>
<dbReference type="GO" id="GO:0031214">
    <property type="term" value="P:biomineral tissue development"/>
    <property type="evidence" value="ECO:0007669"/>
    <property type="project" value="UniProtKB-KW"/>
</dbReference>
<feature type="binding site" evidence="28">
    <location>
        <position position="376"/>
    </location>
    <ligand>
        <name>Zn(2+)</name>
        <dbReference type="ChEBI" id="CHEBI:29105"/>
        <label>2</label>
    </ligand>
</feature>
<evidence type="ECO:0000256" key="21">
    <source>
        <dbReference type="ARBA" id="ARBA00037828"/>
    </source>
</evidence>
<feature type="binding site" evidence="28">
    <location>
        <position position="212"/>
    </location>
    <ligand>
        <name>Mg(2+)</name>
        <dbReference type="ChEBI" id="CHEBI:18420"/>
    </ligand>
</feature>
<gene>
    <name evidence="33" type="primary">LOC118418799</name>
</gene>
<evidence type="ECO:0000256" key="2">
    <source>
        <dbReference type="ARBA" id="ARBA00004609"/>
    </source>
</evidence>
<feature type="binding site" evidence="28">
    <location>
        <position position="367"/>
    </location>
    <ligand>
        <name>Mg(2+)</name>
        <dbReference type="ChEBI" id="CHEBI:18420"/>
    </ligand>
</feature>
<evidence type="ECO:0000256" key="18">
    <source>
        <dbReference type="ARBA" id="ARBA00023288"/>
    </source>
</evidence>
<keyword evidence="6" id="KW-0597">Phosphoprotein</keyword>
<evidence type="ECO:0000256" key="7">
    <source>
        <dbReference type="ARBA" id="ARBA00022591"/>
    </source>
</evidence>
<dbReference type="OrthoDB" id="5818554at2759"/>
<keyword evidence="12 28" id="KW-0862">Zinc</keyword>
<dbReference type="PRINTS" id="PR00113">
    <property type="entry name" value="ALKPHPHTASE"/>
</dbReference>
<comment type="catalytic activity">
    <reaction evidence="22">
        <text>diphosphate + H2O = 2 phosphate + H(+)</text>
        <dbReference type="Rhea" id="RHEA:24576"/>
        <dbReference type="ChEBI" id="CHEBI:15377"/>
        <dbReference type="ChEBI" id="CHEBI:15378"/>
        <dbReference type="ChEBI" id="CHEBI:33019"/>
        <dbReference type="ChEBI" id="CHEBI:43474"/>
    </reaction>
    <physiologicalReaction direction="left-to-right" evidence="22">
        <dbReference type="Rhea" id="RHEA:24577"/>
    </physiologicalReaction>
</comment>
<comment type="catalytic activity">
    <reaction evidence="24">
        <text>phosphoethanolamine + H2O = ethanolamine + phosphate</text>
        <dbReference type="Rhea" id="RHEA:16089"/>
        <dbReference type="ChEBI" id="CHEBI:15377"/>
        <dbReference type="ChEBI" id="CHEBI:43474"/>
        <dbReference type="ChEBI" id="CHEBI:57603"/>
        <dbReference type="ChEBI" id="CHEBI:58190"/>
    </reaction>
    <physiologicalReaction direction="left-to-right" evidence="24">
        <dbReference type="Rhea" id="RHEA:16090"/>
    </physiologicalReaction>
</comment>
<evidence type="ECO:0000256" key="8">
    <source>
        <dbReference type="ARBA" id="ARBA00022622"/>
    </source>
</evidence>
<dbReference type="GO" id="GO:0098552">
    <property type="term" value="C:side of membrane"/>
    <property type="evidence" value="ECO:0007669"/>
    <property type="project" value="UniProtKB-KW"/>
</dbReference>
<evidence type="ECO:0000256" key="17">
    <source>
        <dbReference type="ARBA" id="ARBA00023180"/>
    </source>
</evidence>
<accession>A0A9J7MVT5</accession>
<dbReference type="Gene3D" id="3.40.720.10">
    <property type="entry name" value="Alkaline Phosphatase, subunit A"/>
    <property type="match status" value="1"/>
</dbReference>
<dbReference type="InterPro" id="IPR017850">
    <property type="entry name" value="Alkaline_phosphatase_core_sf"/>
</dbReference>
<proteinExistence type="inferred from homology"/>
<dbReference type="InterPro" id="IPR001952">
    <property type="entry name" value="Alkaline_phosphatase"/>
</dbReference>
<dbReference type="PANTHER" id="PTHR11596">
    <property type="entry name" value="ALKALINE PHOSPHATASE"/>
    <property type="match status" value="1"/>
</dbReference>
<dbReference type="CDD" id="cd16012">
    <property type="entry name" value="ALP"/>
    <property type="match status" value="1"/>
</dbReference>
<evidence type="ECO:0000256" key="30">
    <source>
        <dbReference type="RuleBase" id="RU003947"/>
    </source>
</evidence>
<evidence type="ECO:0000256" key="6">
    <source>
        <dbReference type="ARBA" id="ARBA00022553"/>
    </source>
</evidence>
<evidence type="ECO:0000256" key="5">
    <source>
        <dbReference type="ARBA" id="ARBA00022475"/>
    </source>
</evidence>
<evidence type="ECO:0000256" key="22">
    <source>
        <dbReference type="ARBA" id="ARBA00048097"/>
    </source>
</evidence>
<dbReference type="PROSITE" id="PS00123">
    <property type="entry name" value="ALKALINE_PHOSPHATASE"/>
    <property type="match status" value="1"/>
</dbReference>
<dbReference type="RefSeq" id="XP_035680735.1">
    <property type="nucleotide sequence ID" value="XM_035824842.1"/>
</dbReference>
<feature type="active site" description="Phosphoserine intermediate" evidence="27">
    <location>
        <position position="149"/>
    </location>
</feature>
<evidence type="ECO:0000256" key="25">
    <source>
        <dbReference type="ARBA" id="ARBA00049444"/>
    </source>
</evidence>
<dbReference type="Pfam" id="PF00245">
    <property type="entry name" value="Alk_phosphatase"/>
    <property type="match status" value="1"/>
</dbReference>
<evidence type="ECO:0000256" key="19">
    <source>
        <dbReference type="ARBA" id="ARBA00036105"/>
    </source>
</evidence>
<comment type="subunit">
    <text evidence="4">Homodimer.</text>
</comment>
<evidence type="ECO:0000256" key="10">
    <source>
        <dbReference type="ARBA" id="ARBA00022729"/>
    </source>
</evidence>
<evidence type="ECO:0000256" key="1">
    <source>
        <dbReference type="ARBA" id="ARBA00001913"/>
    </source>
</evidence>
<comment type="cofactor">
    <cofactor evidence="28">
        <name>Mg(2+)</name>
        <dbReference type="ChEBI" id="CHEBI:18420"/>
    </cofactor>
    <text evidence="28">Binds 1 Mg(2+) ion.</text>
</comment>
<feature type="binding site" evidence="28">
    <location>
        <position position="372"/>
    </location>
    <ligand>
        <name>Zn(2+)</name>
        <dbReference type="ChEBI" id="CHEBI:29105"/>
        <label>2</label>
    </ligand>
</feature>
<feature type="binding site" evidence="28">
    <location>
        <position position="210"/>
    </location>
    <ligand>
        <name>Mg(2+)</name>
        <dbReference type="ChEBI" id="CHEBI:18420"/>
    </ligand>
</feature>
<evidence type="ECO:0000256" key="28">
    <source>
        <dbReference type="PIRSR" id="PIRSR601952-2"/>
    </source>
</evidence>
<keyword evidence="15" id="KW-0472">Membrane</keyword>
<evidence type="ECO:0000256" key="13">
    <source>
        <dbReference type="ARBA" id="ARBA00022837"/>
    </source>
</evidence>
<dbReference type="SMART" id="SM00098">
    <property type="entry name" value="alkPPc"/>
    <property type="match status" value="1"/>
</dbReference>
<keyword evidence="14 28" id="KW-0460">Magnesium</keyword>
<evidence type="ECO:0000256" key="16">
    <source>
        <dbReference type="ARBA" id="ARBA00023157"/>
    </source>
</evidence>
<organism evidence="32 33">
    <name type="scientific">Branchiostoma floridae</name>
    <name type="common">Florida lancelet</name>
    <name type="synonym">Amphioxus</name>
    <dbReference type="NCBI Taxonomy" id="7739"/>
    <lineage>
        <taxon>Eukaryota</taxon>
        <taxon>Metazoa</taxon>
        <taxon>Chordata</taxon>
        <taxon>Cephalochordata</taxon>
        <taxon>Leptocardii</taxon>
        <taxon>Amphioxiformes</taxon>
        <taxon>Branchiostomatidae</taxon>
        <taxon>Branchiostoma</taxon>
    </lineage>
</organism>
<evidence type="ECO:0000256" key="31">
    <source>
        <dbReference type="SAM" id="SignalP"/>
    </source>
</evidence>
<dbReference type="OMA" id="YENCELP"/>
<keyword evidence="13" id="KW-0106">Calcium</keyword>
<evidence type="ECO:0000313" key="33">
    <source>
        <dbReference type="RefSeq" id="XP_035680735.1"/>
    </source>
</evidence>
<comment type="subcellular location">
    <subcellularLocation>
        <location evidence="2">Cell membrane</location>
        <topology evidence="2">Lipid-anchor</topology>
        <topology evidence="2">GPI-anchor</topology>
    </subcellularLocation>
    <subcellularLocation>
        <location evidence="21">Extracellular vesicle membrane</location>
        <topology evidence="21">Lipid-anchor</topology>
        <topology evidence="21">GPI-anchor</topology>
    </subcellularLocation>
</comment>
<dbReference type="GO" id="GO:0046872">
    <property type="term" value="F:metal ion binding"/>
    <property type="evidence" value="ECO:0007669"/>
    <property type="project" value="UniProtKB-KW"/>
</dbReference>
<name>A0A9J7MVT5_BRAFL</name>
<comment type="catalytic activity">
    <reaction evidence="25">
        <text>pyridoxal 5'-phosphate + H2O = pyridoxal + phosphate</text>
        <dbReference type="Rhea" id="RHEA:20533"/>
        <dbReference type="ChEBI" id="CHEBI:15377"/>
        <dbReference type="ChEBI" id="CHEBI:17310"/>
        <dbReference type="ChEBI" id="CHEBI:43474"/>
        <dbReference type="ChEBI" id="CHEBI:597326"/>
    </reaction>
    <physiologicalReaction direction="left-to-right" evidence="25">
        <dbReference type="Rhea" id="RHEA:20534"/>
    </physiologicalReaction>
</comment>
<evidence type="ECO:0000256" key="29">
    <source>
        <dbReference type="RuleBase" id="RU003946"/>
    </source>
</evidence>
<comment type="cofactor">
    <cofactor evidence="1">
        <name>Ca(2+)</name>
        <dbReference type="ChEBI" id="CHEBI:29108"/>
    </cofactor>
</comment>
<protein>
    <recommendedName>
        <fullName evidence="30">Alkaline phosphatase</fullName>
        <ecNumber evidence="30">3.1.3.1</ecNumber>
    </recommendedName>
</protein>
<feature type="binding site" evidence="28">
    <location>
        <position position="502"/>
    </location>
    <ligand>
        <name>Zn(2+)</name>
        <dbReference type="ChEBI" id="CHEBI:29105"/>
        <label>2</label>
    </ligand>
</feature>
<keyword evidence="9 28" id="KW-0479">Metal-binding</keyword>
<evidence type="ECO:0000256" key="27">
    <source>
        <dbReference type="PIRSR" id="PIRSR601952-1"/>
    </source>
</evidence>
<keyword evidence="7" id="KW-0091">Biomineralization</keyword>
<comment type="catalytic activity">
    <reaction evidence="26">
        <text>ADP + H2O = AMP + phosphate + H(+)</text>
        <dbReference type="Rhea" id="RHEA:61436"/>
        <dbReference type="ChEBI" id="CHEBI:15377"/>
        <dbReference type="ChEBI" id="CHEBI:15378"/>
        <dbReference type="ChEBI" id="CHEBI:43474"/>
        <dbReference type="ChEBI" id="CHEBI:456215"/>
        <dbReference type="ChEBI" id="CHEBI:456216"/>
    </reaction>
    <physiologicalReaction direction="left-to-right" evidence="26">
        <dbReference type="Rhea" id="RHEA:61437"/>
    </physiologicalReaction>
</comment>
<comment type="catalytic activity">
    <reaction evidence="19">
        <text>a phosphate monoester + H2O = an alcohol + phosphate</text>
        <dbReference type="Rhea" id="RHEA:15017"/>
        <dbReference type="ChEBI" id="CHEBI:15377"/>
        <dbReference type="ChEBI" id="CHEBI:30879"/>
        <dbReference type="ChEBI" id="CHEBI:43474"/>
        <dbReference type="ChEBI" id="CHEBI:67140"/>
        <dbReference type="EC" id="3.1.3.1"/>
    </reaction>
    <physiologicalReaction direction="left-to-right" evidence="19">
        <dbReference type="Rhea" id="RHEA:15018"/>
    </physiologicalReaction>
</comment>
<dbReference type="GO" id="GO:0004035">
    <property type="term" value="F:alkaline phosphatase activity"/>
    <property type="evidence" value="ECO:0000318"/>
    <property type="project" value="GO_Central"/>
</dbReference>
<reference evidence="32" key="1">
    <citation type="journal article" date="2020" name="Nat. Ecol. Evol.">
        <title>Deeply conserved synteny resolves early events in vertebrate evolution.</title>
        <authorList>
            <person name="Simakov O."/>
            <person name="Marletaz F."/>
            <person name="Yue J.X."/>
            <person name="O'Connell B."/>
            <person name="Jenkins J."/>
            <person name="Brandt A."/>
            <person name="Calef R."/>
            <person name="Tung C.H."/>
            <person name="Huang T.K."/>
            <person name="Schmutz J."/>
            <person name="Satoh N."/>
            <person name="Yu J.K."/>
            <person name="Putnam N.H."/>
            <person name="Green R.E."/>
            <person name="Rokhsar D.S."/>
        </authorList>
    </citation>
    <scope>NUCLEOTIDE SEQUENCE [LARGE SCALE GENOMIC DNA]</scope>
    <source>
        <strain evidence="32">S238N-H82</strain>
    </source>
</reference>
<dbReference type="SUPFAM" id="SSF53649">
    <property type="entry name" value="Alkaline phosphatase-like"/>
    <property type="match status" value="1"/>
</dbReference>
<feature type="signal peptide" evidence="31">
    <location>
        <begin position="1"/>
        <end position="23"/>
    </location>
</feature>
<evidence type="ECO:0000313" key="32">
    <source>
        <dbReference type="Proteomes" id="UP000001554"/>
    </source>
</evidence>
<dbReference type="GO" id="GO:0005886">
    <property type="term" value="C:plasma membrane"/>
    <property type="evidence" value="ECO:0000318"/>
    <property type="project" value="GO_Central"/>
</dbReference>
<dbReference type="PANTHER" id="PTHR11596:SF74">
    <property type="entry name" value="ALKALINE PHOSPHATASE, TISSUE-NONSPECIFIC ISOZYME"/>
    <property type="match status" value="1"/>
</dbReference>
<dbReference type="InterPro" id="IPR018299">
    <property type="entry name" value="Alkaline_phosphatase_AS"/>
</dbReference>
<dbReference type="FunFam" id="3.40.720.10:FF:000008">
    <property type="entry name" value="Alkaline phosphatase"/>
    <property type="match status" value="1"/>
</dbReference>
<keyword evidence="5" id="KW-1003">Cell membrane</keyword>
<reference evidence="33" key="2">
    <citation type="submission" date="2025-08" db="UniProtKB">
        <authorList>
            <consortium name="RefSeq"/>
        </authorList>
    </citation>
    <scope>IDENTIFICATION</scope>
    <source>
        <strain evidence="33">S238N-H82</strain>
        <tissue evidence="33">Testes</tissue>
    </source>
</reference>
<keyword evidence="16" id="KW-1015">Disulfide bond</keyword>
<keyword evidence="18" id="KW-0449">Lipoprotein</keyword>
<dbReference type="GeneID" id="118418799"/>
<keyword evidence="8" id="KW-0336">GPI-anchor</keyword>
<comment type="cofactor">
    <cofactor evidence="28">
        <name>Zn(2+)</name>
        <dbReference type="ChEBI" id="CHEBI:29105"/>
    </cofactor>
    <text evidence="28">Binds 2 Zn(2+) ions.</text>
</comment>
<evidence type="ECO:0000256" key="11">
    <source>
        <dbReference type="ARBA" id="ARBA00022801"/>
    </source>
</evidence>